<reference evidence="6 7" key="1">
    <citation type="journal article" date="2011" name="Cell">
        <title>Insight into structure and assembly of the nuclear pore complex by utilizing the genome of a eukaryotic thermophile.</title>
        <authorList>
            <person name="Amlacher S."/>
            <person name="Sarges P."/>
            <person name="Flemming D."/>
            <person name="van Noort V."/>
            <person name="Kunze R."/>
            <person name="Devos D.P."/>
            <person name="Arumugam M."/>
            <person name="Bork P."/>
            <person name="Hurt E."/>
        </authorList>
    </citation>
    <scope>NUCLEOTIDE SEQUENCE [LARGE SCALE GENOMIC DNA]</scope>
    <source>
        <strain evidence="7">DSM 1495 / CBS 144.50 / IMI 039719</strain>
    </source>
</reference>
<protein>
    <recommendedName>
        <fullName evidence="5">Carrier domain-containing protein</fullName>
    </recommendedName>
</protein>
<feature type="region of interest" description="Disordered" evidence="4">
    <location>
        <begin position="112"/>
        <end position="135"/>
    </location>
</feature>
<dbReference type="InterPro" id="IPR042099">
    <property type="entry name" value="ANL_N_sf"/>
</dbReference>
<organism evidence="7">
    <name type="scientific">Chaetomium thermophilum (strain DSM 1495 / CBS 144.50 / IMI 039719)</name>
    <name type="common">Thermochaetoides thermophila</name>
    <dbReference type="NCBI Taxonomy" id="759272"/>
    <lineage>
        <taxon>Eukaryota</taxon>
        <taxon>Fungi</taxon>
        <taxon>Dikarya</taxon>
        <taxon>Ascomycota</taxon>
        <taxon>Pezizomycotina</taxon>
        <taxon>Sordariomycetes</taxon>
        <taxon>Sordariomycetidae</taxon>
        <taxon>Sordariales</taxon>
        <taxon>Chaetomiaceae</taxon>
        <taxon>Thermochaetoides</taxon>
    </lineage>
</organism>
<gene>
    <name evidence="6" type="ORF">CTHT_0020310</name>
</gene>
<feature type="compositionally biased region" description="Basic and acidic residues" evidence="4">
    <location>
        <begin position="2529"/>
        <end position="2558"/>
    </location>
</feature>
<feature type="region of interest" description="Disordered" evidence="4">
    <location>
        <begin position="2523"/>
        <end position="2632"/>
    </location>
</feature>
<evidence type="ECO:0000256" key="2">
    <source>
        <dbReference type="ARBA" id="ARBA00022553"/>
    </source>
</evidence>
<feature type="domain" description="Carrier" evidence="5">
    <location>
        <begin position="23"/>
        <end position="99"/>
    </location>
</feature>
<dbReference type="InterPro" id="IPR001242">
    <property type="entry name" value="Condensation_dom"/>
</dbReference>
<evidence type="ECO:0000313" key="7">
    <source>
        <dbReference type="Proteomes" id="UP000008066"/>
    </source>
</evidence>
<dbReference type="InterPro" id="IPR000873">
    <property type="entry name" value="AMP-dep_synth/lig_dom"/>
</dbReference>
<dbReference type="OrthoDB" id="416786at2759"/>
<feature type="compositionally biased region" description="Polar residues" evidence="4">
    <location>
        <begin position="2718"/>
        <end position="2729"/>
    </location>
</feature>
<evidence type="ECO:0000256" key="4">
    <source>
        <dbReference type="SAM" id="MobiDB-lite"/>
    </source>
</evidence>
<keyword evidence="2" id="KW-0597">Phosphoprotein</keyword>
<dbReference type="PANTHER" id="PTHR45398:SF1">
    <property type="entry name" value="ENZYME, PUTATIVE (JCVI)-RELATED"/>
    <property type="match status" value="1"/>
</dbReference>
<feature type="region of interest" description="Disordered" evidence="4">
    <location>
        <begin position="2718"/>
        <end position="2803"/>
    </location>
</feature>
<dbReference type="EMBL" id="GL988040">
    <property type="protein sequence ID" value="EGS22489.1"/>
    <property type="molecule type" value="Genomic_DNA"/>
</dbReference>
<evidence type="ECO:0000313" key="6">
    <source>
        <dbReference type="EMBL" id="EGS22489.1"/>
    </source>
</evidence>
<dbReference type="Pfam" id="PF00668">
    <property type="entry name" value="Condensation"/>
    <property type="match status" value="3"/>
</dbReference>
<feature type="domain" description="Carrier" evidence="5">
    <location>
        <begin position="1828"/>
        <end position="1904"/>
    </location>
</feature>
<dbReference type="InterPro" id="IPR045851">
    <property type="entry name" value="AMP-bd_C_sf"/>
</dbReference>
<dbReference type="Gene3D" id="3.30.559.30">
    <property type="entry name" value="Nonribosomal peptide synthetase, condensation domain"/>
    <property type="match status" value="3"/>
</dbReference>
<dbReference type="RefSeq" id="XP_006692508.1">
    <property type="nucleotide sequence ID" value="XM_006692445.1"/>
</dbReference>
<dbReference type="HOGENOM" id="CLU_228664_0_0_1"/>
<dbReference type="InterPro" id="IPR023213">
    <property type="entry name" value="CAT-like_dom_sf"/>
</dbReference>
<dbReference type="GeneID" id="18256069"/>
<dbReference type="PROSITE" id="PS50075">
    <property type="entry name" value="CARRIER"/>
    <property type="match status" value="2"/>
</dbReference>
<dbReference type="GO" id="GO:0003824">
    <property type="term" value="F:catalytic activity"/>
    <property type="evidence" value="ECO:0007669"/>
    <property type="project" value="InterPro"/>
</dbReference>
<feature type="compositionally biased region" description="Gly residues" evidence="4">
    <location>
        <begin position="2766"/>
        <end position="2778"/>
    </location>
</feature>
<feature type="compositionally biased region" description="Polar residues" evidence="4">
    <location>
        <begin position="2592"/>
        <end position="2621"/>
    </location>
</feature>
<dbReference type="Gene3D" id="3.30.300.30">
    <property type="match status" value="2"/>
</dbReference>
<accession>G0S3A6</accession>
<name>G0S3A6_CHATD</name>
<evidence type="ECO:0000256" key="3">
    <source>
        <dbReference type="ARBA" id="ARBA00029454"/>
    </source>
</evidence>
<dbReference type="eggNOG" id="KOG1178">
    <property type="taxonomic scope" value="Eukaryota"/>
</dbReference>
<dbReference type="InterPro" id="IPR036736">
    <property type="entry name" value="ACP-like_sf"/>
</dbReference>
<dbReference type="Gene3D" id="1.10.1200.10">
    <property type="entry name" value="ACP-like"/>
    <property type="match status" value="3"/>
</dbReference>
<keyword evidence="1" id="KW-0596">Phosphopantetheine</keyword>
<dbReference type="InterPro" id="IPR009081">
    <property type="entry name" value="PP-bd_ACP"/>
</dbReference>
<sequence length="2803" mass="311365">MAAVPRPRTQRHRIDTETSWLFLEDETTEARLLVSVAKVLGISTDDVRVDVSFCDLGGNEQSAIELHKACLDAGLDVAVKDILRCSSLSELQTCITPLVQTDAVRPVIQPTRPVPNIPKEGAQVTSIRSPGGMSDTSVERTEIELALGPQPEIGRIATVRPKAGLLEGKLVALLTLLSVEPTPQDGVSTIHLVPHSHAILSSTLILHLKEVAASRLPQDAIPDAWIVLESMPLTDDGKINMRLLRTWVQNINEDVYHRARSLEQQDVFQPPQTDMEHLIHRLASKVLSIPSSRIGVNFSFCQLGGNEQSAQDFVSLCRLEPLHLTLPEVLSSMTLSELAAMAAARSNLEHEWNEPNLDCFGLSPMQHLYFETNWGGDRLLRAARDGTYRFNQSLLLRVKQPVTYEAISSAIRTLVSHHPMLRARFRCGRQGWAQRILPEVTGSYQLLFHSGIRTSEDLEEIIEQTQLAIDIEMGPVFAANYIMTDDGDQLIYLIAHHLVVDLWSWRVIIHDFDELLQNGRVISEQSTGFQKWIEMRKASAVTPTLESLLNLSTKFPGDYMFKGDYAYWGVQDIRITYGHVRDTTFELSYEHTHILETVCNQVFQTESVDIYLAALMLSFAKTFHDRRVPVVWNEEPDRGAWNPDIDVSGTVGWFTLLCPISLAIEPSADFIDVLRRLKDKRRSIPEHGSRYFASRFYHYDKDEIRKYDQPFEIIFRYTGSQQLEPENGVLEKVSIPGRRSLISPTADTGDMVGRIALFEISCVVDQGKAFIRFLWDTNSPDMRVERWIENYQSVLYEAIDRLRFHPPELTLTDVPDLNVTYEGLAQFHAERLAVLRLPSVREIEAIYPITAVQQSILICQLLRPDSCYLHAIYEFSDPTGEPIDDRRICEAWKQVVARHAALRTVFTESVCERALWDMVILRKTHPDMMWFEAGPTEDPIAMLNGQAPLKVTEYKPLHRLAVCTSPTKTFVKLDISAALCDSISLSLLFHDLQRAYTGELPIKEPELFTYPQYIYFLGTARSEPSRDYWRDNLMGLSPCHFPHLTLQGDQLPFSTICVSLDVGFSELSNFVELHHSTIGSLLRLAWAIILRSYTGSNQTIFGFQASGRDDSVIGMKHAVGSFAHIIPCNYDLEPYDPLTKALEMIDLQYEERQQHQYFSLADLQHAIGMKGGERLFNTCLIVEQPVTLNSKFTKRTRLISLQQSLDFDVVVNVRFASGKLVVDIGQRIMSPEQAVNLAHTLGQAIRAIIKYPNTSIALVDLFTSRDREQISAWREEGSHRASQQTLTMVHTLIENKARAQPQAQAVYSWDGAFTYEQLEEEATKLARWLRHECYVDTHTVVPVVMDKCRLAPVAMLAVLKTGATFVPIDSLELGMIQPIFERLNTNIAISSERPVPVLTNLFEKVVVLTESFMKALPSDLPPFSATVTFSDPACIFFCASSSSEARGITFSHAALSTALLGQGPAAKIGPESRVMQLSSFNVDICITEIFTTLVHGGCVCIPSNAERLQDFGAAVSRLKVNWSYMTPHLSRKIIPAQTPSLKVVCFRTRNLDEDTYLIWHGRVSVILAYGPLEGCPLGIAFLEALVPQHLKCIGRPFAGDFILVNPDDQKKNVPVGAVGELILKGPTLGVAYPNRESTLSPMSPVGTSMGMAAIRYFRPRHLARYIEGGLMEFILKDREDAEGSNKYFNVSITEVEQHVRRCLRQMALDVSVELILFRTPIRTDPELVAFVELGDGIGPEETLGALSLATREQLAIIKQKVYAELKNIFPRNLIPAIFVPVRHLPVTTSLKINHRRLQRMISGMSREDLLNLSSVIRTDARFQYLKPLPLTASEERMRNLWAQVLGLEAASISATDRFFAIGGDEIMAVELVLTCRQEGILVSVADVLSNVTLTELSRRTMVTTTTITSSPDSARLHASPVLSTSPSSASPPAVTNPNAAQVQAHAAQSHSKQDFITYIIAPSLRVEPSAIADVAEASSAQVRYIETGMLSSRVNVNYLVFSFTGAVDSKKLEIACRTLVELHPILRTAFVTYNRRVWMAVLKSADIEFQRHYVSWTTSLNALQEKVIRKDQSIPVDFRTPVTKFMFLDGGKQSVMLLRLSKAQYDDLSIALLVKDLKRLYDGQQPPPQRKHSYCDFVNAVQSANVGGAAEAYWREWLAGASVTQVVHHLRPYKMVTNIKMVKEIIPSLDSCQALGCRVETLLKAAWAMVLATLARSSDVVFGEVIDGRNMKLPGGYPVSRIMGPTVNIIPVRVQFPDTRLTTLELLSYIDAQRQACMPFENMGFLTIVENCTPWVYWTRFSSIVHHQVEERAIIPSEPKTFHLGNAACKFTVHESKAQDLPDLYVRSIARPGGRFEISITFSPDRAQGLEQVAGDALRLLCDTIRYLLPGANKHEPLIPPGYYYRELQHGKIPLSATIPSRGEGEDVIPNWMTPDQVQAIRMAVMETWADILDPISLGVPQEQVLLASFYDLWGSLIPASQMMKQLNLVVPGLTIPGVDASDVSVTMEEIIDNPSIETQTRLIASKCKPKDVNKSKDKVKTTKERGNDDNKDAKSKDLSPPPGPGHKKKPRMTLPILPQSIGSRLKRYASVSRTNTLPNTSRTSSNTKEESNGNSTTQRKPSLYRPPPAPTSPVAIGLASAMVADLSPLMPRVVGSVAPVLNSAPPPRQPGSAPPQIPVFDTIAEESETEEGWINVLTPPHPLLTHQAQGLGSQISLGTSSQDAQTPRSVAPPLPLKERAPSPYLFSAPGSGAGRGSPAERGRAGTPGGGSGSGAGAMSGESVGLGPTGGAEENVGSGSLRG</sequence>
<dbReference type="Gene3D" id="3.40.50.12780">
    <property type="entry name" value="N-terminal domain of ligase-like"/>
    <property type="match status" value="1"/>
</dbReference>
<evidence type="ECO:0000259" key="5">
    <source>
        <dbReference type="PROSITE" id="PS50075"/>
    </source>
</evidence>
<proteinExistence type="inferred from homology"/>
<evidence type="ECO:0000256" key="1">
    <source>
        <dbReference type="ARBA" id="ARBA00022450"/>
    </source>
</evidence>
<dbReference type="PANTHER" id="PTHR45398">
    <property type="match status" value="1"/>
</dbReference>
<comment type="similarity">
    <text evidence="3">Belongs to the NRP synthetase family.</text>
</comment>
<dbReference type="STRING" id="759272.G0S3A6"/>
<dbReference type="Pfam" id="PF00501">
    <property type="entry name" value="AMP-binding"/>
    <property type="match status" value="1"/>
</dbReference>
<dbReference type="KEGG" id="cthr:CTHT_0020310"/>
<keyword evidence="7" id="KW-1185">Reference proteome</keyword>
<dbReference type="SUPFAM" id="SSF52777">
    <property type="entry name" value="CoA-dependent acyltransferases"/>
    <property type="match status" value="6"/>
</dbReference>
<feature type="region of interest" description="Disordered" evidence="4">
    <location>
        <begin position="1907"/>
        <end position="1936"/>
    </location>
</feature>
<dbReference type="OMA" id="HRVRYLD"/>
<dbReference type="Pfam" id="PF00550">
    <property type="entry name" value="PP-binding"/>
    <property type="match status" value="2"/>
</dbReference>
<dbReference type="SUPFAM" id="SSF47336">
    <property type="entry name" value="ACP-like"/>
    <property type="match status" value="3"/>
</dbReference>
<dbReference type="SUPFAM" id="SSF56801">
    <property type="entry name" value="Acetyl-CoA synthetase-like"/>
    <property type="match status" value="2"/>
</dbReference>
<dbReference type="Proteomes" id="UP000008066">
    <property type="component" value="Unassembled WGS sequence"/>
</dbReference>
<dbReference type="Gene3D" id="3.30.559.10">
    <property type="entry name" value="Chloramphenicol acetyltransferase-like domain"/>
    <property type="match status" value="3"/>
</dbReference>